<reference evidence="1" key="1">
    <citation type="submission" date="2018-06" db="EMBL/GenBank/DDBJ databases">
        <authorList>
            <person name="Zhirakovskaya E."/>
        </authorList>
    </citation>
    <scope>NUCLEOTIDE SEQUENCE</scope>
</reference>
<gene>
    <name evidence="1" type="ORF">MNBD_BACTEROID05-877</name>
</gene>
<proteinExistence type="predicted"/>
<organism evidence="1">
    <name type="scientific">hydrothermal vent metagenome</name>
    <dbReference type="NCBI Taxonomy" id="652676"/>
    <lineage>
        <taxon>unclassified sequences</taxon>
        <taxon>metagenomes</taxon>
        <taxon>ecological metagenomes</taxon>
    </lineage>
</organism>
<accession>A0A3B0TC15</accession>
<dbReference type="AlphaFoldDB" id="A0A3B0TC15"/>
<dbReference type="InterPro" id="IPR032638">
    <property type="entry name" value="Porin_5"/>
</dbReference>
<dbReference type="EMBL" id="UOEN01000181">
    <property type="protein sequence ID" value="VAW13643.1"/>
    <property type="molecule type" value="Genomic_DNA"/>
</dbReference>
<sequence length="429" mass="48080">MKRTGVFIIGVSVSLLIFMGTSVGYAESDVDILLRKFVERGIVSSNVAKEIKEEIRVEKMDSSTVPVGIENRVSALEKKKISLPKWVEKTKLKGDFRLRYEHKEREGRNDVERGRIRYRLGIESKVVDKVVVGLGIASGSNSSTSARSTNQDLQDVFSTKPFNLDYAFAEYTPTDWVSIIGGKFKRKKYLWEPGDLLWDTDINPEGGSIQLRHELKDSVNVYTNAGVWILDESTSDPSDPYLFYVQSGVKLKDDDSGTDAQVAFTYYSFDSVKGATLDGALGDNTADSNGDLLYKYTPIVVSAEAGIKEPFDLPIPRVAAFGEFVHNPDPVDENNGWLLGLKLGDKKVNNTRKWQLKYLFARLEKDAFLDVLPDADRYSGGTDIVSHEGILQIGLKKNVMLEFDYYSSNRVNGISKPEKILQTSMNFKF</sequence>
<dbReference type="Pfam" id="PF16930">
    <property type="entry name" value="Porin_5"/>
    <property type="match status" value="2"/>
</dbReference>
<protein>
    <recommendedName>
        <fullName evidence="2">Outer membrane receptor for ferric coprogen and ferric-rhodotorulic acid</fullName>
    </recommendedName>
</protein>
<evidence type="ECO:0000313" key="1">
    <source>
        <dbReference type="EMBL" id="VAW13643.1"/>
    </source>
</evidence>
<evidence type="ECO:0008006" key="2">
    <source>
        <dbReference type="Google" id="ProtNLM"/>
    </source>
</evidence>
<name>A0A3B0TC15_9ZZZZ</name>